<dbReference type="OrthoDB" id="8888309at2759"/>
<dbReference type="EMBL" id="SRLO01000229">
    <property type="protein sequence ID" value="TNN65810.1"/>
    <property type="molecule type" value="Genomic_DNA"/>
</dbReference>
<dbReference type="SUPFAM" id="SSF48726">
    <property type="entry name" value="Immunoglobulin"/>
    <property type="match status" value="1"/>
</dbReference>
<evidence type="ECO:0000313" key="2">
    <source>
        <dbReference type="EMBL" id="TNN65810.1"/>
    </source>
</evidence>
<gene>
    <name evidence="2" type="primary">Myom1</name>
    <name evidence="2" type="ORF">EYF80_023962</name>
</gene>
<proteinExistence type="predicted"/>
<protein>
    <submittedName>
        <fullName evidence="2">Myomesin-1</fullName>
    </submittedName>
</protein>
<dbReference type="InterPro" id="IPR036179">
    <property type="entry name" value="Ig-like_dom_sf"/>
</dbReference>
<dbReference type="InterPro" id="IPR007110">
    <property type="entry name" value="Ig-like_dom"/>
</dbReference>
<name>A0A4Z2HJP6_9TELE</name>
<dbReference type="AlphaFoldDB" id="A0A4Z2HJP6"/>
<reference evidence="2 3" key="1">
    <citation type="submission" date="2019-03" db="EMBL/GenBank/DDBJ databases">
        <title>First draft genome of Liparis tanakae, snailfish: a comprehensive survey of snailfish specific genes.</title>
        <authorList>
            <person name="Kim W."/>
            <person name="Song I."/>
            <person name="Jeong J.-H."/>
            <person name="Kim D."/>
            <person name="Kim S."/>
            <person name="Ryu S."/>
            <person name="Song J.Y."/>
            <person name="Lee S.K."/>
        </authorList>
    </citation>
    <scope>NUCLEOTIDE SEQUENCE [LARGE SCALE GENOMIC DNA]</scope>
    <source>
        <tissue evidence="2">Muscle</tissue>
    </source>
</reference>
<organism evidence="2 3">
    <name type="scientific">Liparis tanakae</name>
    <name type="common">Tanaka's snailfish</name>
    <dbReference type="NCBI Taxonomy" id="230148"/>
    <lineage>
        <taxon>Eukaryota</taxon>
        <taxon>Metazoa</taxon>
        <taxon>Chordata</taxon>
        <taxon>Craniata</taxon>
        <taxon>Vertebrata</taxon>
        <taxon>Euteleostomi</taxon>
        <taxon>Actinopterygii</taxon>
        <taxon>Neopterygii</taxon>
        <taxon>Teleostei</taxon>
        <taxon>Neoteleostei</taxon>
        <taxon>Acanthomorphata</taxon>
        <taxon>Eupercaria</taxon>
        <taxon>Perciformes</taxon>
        <taxon>Cottioidei</taxon>
        <taxon>Cottales</taxon>
        <taxon>Liparidae</taxon>
        <taxon>Liparis</taxon>
    </lineage>
</organism>
<dbReference type="Gene3D" id="2.60.40.10">
    <property type="entry name" value="Immunoglobulins"/>
    <property type="match status" value="1"/>
</dbReference>
<dbReference type="InterPro" id="IPR013783">
    <property type="entry name" value="Ig-like_fold"/>
</dbReference>
<dbReference type="PROSITE" id="PS50835">
    <property type="entry name" value="IG_LIKE"/>
    <property type="match status" value="1"/>
</dbReference>
<evidence type="ECO:0000313" key="3">
    <source>
        <dbReference type="Proteomes" id="UP000314294"/>
    </source>
</evidence>
<comment type="caution">
    <text evidence="2">The sequence shown here is derived from an EMBL/GenBank/DDBJ whole genome shotgun (WGS) entry which is preliminary data.</text>
</comment>
<feature type="domain" description="Ig-like" evidence="1">
    <location>
        <begin position="155"/>
        <end position="188"/>
    </location>
</feature>
<evidence type="ECO:0000259" key="1">
    <source>
        <dbReference type="PROSITE" id="PS50835"/>
    </source>
</evidence>
<sequence>MAGSIPFYQKNHRHYDRGYRSKETESKLSQYQTSSRLKATSYSGLEASRLSPVPTRVKPTYLAVDKEHQIIGYVVPIFRGSQEFLGTEETRVRDTAAYMARRDMFTSGMEMERSEQTSRREAMRDTAERISLNKRIYEHGEHFKRMNEDSLMHAPEFVIKPRSHTVWEKQCVRLHCTLSGWPDPRVVW</sequence>
<dbReference type="Proteomes" id="UP000314294">
    <property type="component" value="Unassembled WGS sequence"/>
</dbReference>
<accession>A0A4Z2HJP6</accession>
<keyword evidence="3" id="KW-1185">Reference proteome</keyword>